<dbReference type="RefSeq" id="WP_268233827.1">
    <property type="nucleotide sequence ID" value="NZ_BMFR01000001.1"/>
</dbReference>
<evidence type="ECO:0000313" key="3">
    <source>
        <dbReference type="Proteomes" id="UP000622860"/>
    </source>
</evidence>
<evidence type="ECO:0000313" key="2">
    <source>
        <dbReference type="EMBL" id="GGG64818.1"/>
    </source>
</evidence>
<dbReference type="EMBL" id="BMFR01000001">
    <property type="protein sequence ID" value="GGG64818.1"/>
    <property type="molecule type" value="Genomic_DNA"/>
</dbReference>
<proteinExistence type="predicted"/>
<dbReference type="Proteomes" id="UP000622860">
    <property type="component" value="Unassembled WGS sequence"/>
</dbReference>
<keyword evidence="3" id="KW-1185">Reference proteome</keyword>
<accession>A0A917H1X8</accession>
<gene>
    <name evidence="2" type="ORF">GCM10011398_05560</name>
</gene>
<dbReference type="InterPro" id="IPR056265">
    <property type="entry name" value="CD1375-like_dom"/>
</dbReference>
<reference evidence="2" key="1">
    <citation type="journal article" date="2014" name="Int. J. Syst. Evol. Microbiol.">
        <title>Complete genome sequence of Corynebacterium casei LMG S-19264T (=DSM 44701T), isolated from a smear-ripened cheese.</title>
        <authorList>
            <consortium name="US DOE Joint Genome Institute (JGI-PGF)"/>
            <person name="Walter F."/>
            <person name="Albersmeier A."/>
            <person name="Kalinowski J."/>
            <person name="Ruckert C."/>
        </authorList>
    </citation>
    <scope>NUCLEOTIDE SEQUENCE</scope>
    <source>
        <strain evidence="2">CGMCC 1.12754</strain>
    </source>
</reference>
<feature type="domain" description="CD1375-like" evidence="1">
    <location>
        <begin position="1"/>
        <end position="29"/>
    </location>
</feature>
<organism evidence="2 3">
    <name type="scientific">Virgibacillus oceani</name>
    <dbReference type="NCBI Taxonomy" id="1479511"/>
    <lineage>
        <taxon>Bacteria</taxon>
        <taxon>Bacillati</taxon>
        <taxon>Bacillota</taxon>
        <taxon>Bacilli</taxon>
        <taxon>Bacillales</taxon>
        <taxon>Bacillaceae</taxon>
        <taxon>Virgibacillus</taxon>
    </lineage>
</organism>
<evidence type="ECO:0000259" key="1">
    <source>
        <dbReference type="Pfam" id="PF23792"/>
    </source>
</evidence>
<sequence>MLAMLFATYIIRGKWAYKDVPDILKADVDKILIAEGREDLITT</sequence>
<protein>
    <recommendedName>
        <fullName evidence="1">CD1375-like domain-containing protein</fullName>
    </recommendedName>
</protein>
<dbReference type="Pfam" id="PF23792">
    <property type="entry name" value="CD1375-like"/>
    <property type="match status" value="1"/>
</dbReference>
<dbReference type="AlphaFoldDB" id="A0A917H1X8"/>
<comment type="caution">
    <text evidence="2">The sequence shown here is derived from an EMBL/GenBank/DDBJ whole genome shotgun (WGS) entry which is preliminary data.</text>
</comment>
<name>A0A917H1X8_9BACI</name>
<reference evidence="2" key="2">
    <citation type="submission" date="2020-09" db="EMBL/GenBank/DDBJ databases">
        <authorList>
            <person name="Sun Q."/>
            <person name="Zhou Y."/>
        </authorList>
    </citation>
    <scope>NUCLEOTIDE SEQUENCE</scope>
    <source>
        <strain evidence="2">CGMCC 1.12754</strain>
    </source>
</reference>